<dbReference type="PROSITE" id="PS51007">
    <property type="entry name" value="CYTC"/>
    <property type="match status" value="2"/>
</dbReference>
<keyword evidence="2 6" id="KW-0349">Heme</keyword>
<feature type="domain" description="Rhodanese" evidence="7">
    <location>
        <begin position="605"/>
        <end position="696"/>
    </location>
</feature>
<evidence type="ECO:0000313" key="9">
    <source>
        <dbReference type="EMBL" id="SKB83752.1"/>
    </source>
</evidence>
<dbReference type="GO" id="GO:0009055">
    <property type="term" value="F:electron transfer activity"/>
    <property type="evidence" value="ECO:0007669"/>
    <property type="project" value="InterPro"/>
</dbReference>
<dbReference type="InterPro" id="IPR029068">
    <property type="entry name" value="Glyas_Bleomycin-R_OHBP_Dase"/>
</dbReference>
<dbReference type="CDD" id="cd00158">
    <property type="entry name" value="RHOD"/>
    <property type="match status" value="1"/>
</dbReference>
<dbReference type="SUPFAM" id="SSF54593">
    <property type="entry name" value="Glyoxalase/Bleomycin resistance protein/Dihydroxybiphenyl dioxygenase"/>
    <property type="match status" value="2"/>
</dbReference>
<dbReference type="Gene3D" id="1.10.760.10">
    <property type="entry name" value="Cytochrome c-like domain"/>
    <property type="match status" value="2"/>
</dbReference>
<organism evidence="9 10">
    <name type="scientific">Maribacter arcticus</name>
    <dbReference type="NCBI Taxonomy" id="561365"/>
    <lineage>
        <taxon>Bacteria</taxon>
        <taxon>Pseudomonadati</taxon>
        <taxon>Bacteroidota</taxon>
        <taxon>Flavobacteriia</taxon>
        <taxon>Flavobacteriales</taxon>
        <taxon>Flavobacteriaceae</taxon>
        <taxon>Maribacter</taxon>
    </lineage>
</organism>
<dbReference type="PROSITE" id="PS51257">
    <property type="entry name" value="PROKAR_LIPOPROTEIN"/>
    <property type="match status" value="1"/>
</dbReference>
<dbReference type="InterPro" id="IPR001763">
    <property type="entry name" value="Rhodanese-like_dom"/>
</dbReference>
<dbReference type="PANTHER" id="PTHR37823:SF1">
    <property type="entry name" value="CYTOCHROME C-553-LIKE"/>
    <property type="match status" value="1"/>
</dbReference>
<keyword evidence="9" id="KW-0808">Transferase</keyword>
<gene>
    <name evidence="9" type="ORF">SAMN05660866_03517</name>
</gene>
<sequence>MLSLLKCLNATAEKRYTSALLKTIAILAILVSTSCANNETEAIEKNYSLLGIGHGLHAATLMVNDLNRTRDFYADTLGFKMAETAKFEKGFFDGTLVTSINFPDASKLDFLSVEDSLITDAPPAFITSFLANHEGIQKYYLSSSSVDTTALWLNEKGFKMDSIQAYRTSTEPVKGWSRDDGGLQERSLDFQNANATYLPQFLEDATIDYERMHKDWKTYYAYFRSYTNHPNGVVGINAIQVAVKDLDTARKDIENMGLMASNPNTSEKTARFKIKGHQELVLSTPQASNDDMSKFIAERESGVYAIRFDVKNIDSTYHYLNQRLPAEALLRDTLVHTITVPRQFAYGVQIEFINEPKEQALLADQYKIGAKLDSTASSNAAGMYQKYCALCHGKNREGYAADNAPSLRSHSLMATSWTTNFQRYTVHYGREGTAMGGYLNTQGGPLEYIEIELLLQWLYDQSGVEEPIELSREPVTGDVAVGAEIYANTCAVCHGADGEGVSAPALGNSMFLATATDEFLKYAIKEGRDGTPMIAFKDSLIDDEINGLTAFLRTRASGWNIPSTDTISVPTPDKYILNPTKKAPKFNLRKGLYVPAKEVYQALQDSARMIILDARSEVAWRQTHIPGSVPVPYYEEPEAFVDDLPNDGTWIVAYCACPHAASGRVVSTLRRLGYKNTAIIDEGILVWGQLGYPVNYGQ</sequence>
<dbReference type="InterPro" id="IPR025870">
    <property type="entry name" value="Glyoxalase-like_dom"/>
</dbReference>
<dbReference type="InterPro" id="IPR036909">
    <property type="entry name" value="Cyt_c-like_dom_sf"/>
</dbReference>
<protein>
    <submittedName>
        <fullName evidence="9">Rhodanese-related sulfurtransferase</fullName>
    </submittedName>
</protein>
<dbReference type="CDD" id="cd06587">
    <property type="entry name" value="VOC"/>
    <property type="match status" value="1"/>
</dbReference>
<dbReference type="PANTHER" id="PTHR37823">
    <property type="entry name" value="CYTOCHROME C-553-LIKE"/>
    <property type="match status" value="1"/>
</dbReference>
<dbReference type="SUPFAM" id="SSF52821">
    <property type="entry name" value="Rhodanese/Cell cycle control phosphatase"/>
    <property type="match status" value="1"/>
</dbReference>
<feature type="domain" description="Cytochrome c" evidence="8">
    <location>
        <begin position="477"/>
        <end position="556"/>
    </location>
</feature>
<dbReference type="RefSeq" id="WP_079514278.1">
    <property type="nucleotide sequence ID" value="NZ_FUYL01000013.1"/>
</dbReference>
<accession>A0A1T5EI73</accession>
<dbReference type="InterPro" id="IPR036873">
    <property type="entry name" value="Rhodanese-like_dom_sf"/>
</dbReference>
<dbReference type="InterPro" id="IPR051811">
    <property type="entry name" value="Cytochrome_c550/c551-like"/>
</dbReference>
<dbReference type="EMBL" id="FUYL01000013">
    <property type="protein sequence ID" value="SKB83752.1"/>
    <property type="molecule type" value="Genomic_DNA"/>
</dbReference>
<evidence type="ECO:0000256" key="4">
    <source>
        <dbReference type="ARBA" id="ARBA00022982"/>
    </source>
</evidence>
<dbReference type="AlphaFoldDB" id="A0A1T5EI73"/>
<evidence type="ECO:0000256" key="2">
    <source>
        <dbReference type="ARBA" id="ARBA00022617"/>
    </source>
</evidence>
<reference evidence="10" key="1">
    <citation type="submission" date="2017-02" db="EMBL/GenBank/DDBJ databases">
        <authorList>
            <person name="Varghese N."/>
            <person name="Submissions S."/>
        </authorList>
    </citation>
    <scope>NUCLEOTIDE SEQUENCE [LARGE SCALE GENOMIC DNA]</scope>
    <source>
        <strain evidence="10">DSM 23546</strain>
    </source>
</reference>
<evidence type="ECO:0000313" key="10">
    <source>
        <dbReference type="Proteomes" id="UP000190339"/>
    </source>
</evidence>
<evidence type="ECO:0000259" key="8">
    <source>
        <dbReference type="PROSITE" id="PS51007"/>
    </source>
</evidence>
<evidence type="ECO:0000259" key="7">
    <source>
        <dbReference type="PROSITE" id="PS50206"/>
    </source>
</evidence>
<keyword evidence="3 6" id="KW-0479">Metal-binding</keyword>
<keyword evidence="10" id="KW-1185">Reference proteome</keyword>
<dbReference type="STRING" id="561365.SAMN05660866_03517"/>
<dbReference type="Proteomes" id="UP000190339">
    <property type="component" value="Unassembled WGS sequence"/>
</dbReference>
<feature type="domain" description="Cytochrome c" evidence="8">
    <location>
        <begin position="375"/>
        <end position="462"/>
    </location>
</feature>
<dbReference type="Pfam" id="PF00581">
    <property type="entry name" value="Rhodanese"/>
    <property type="match status" value="1"/>
</dbReference>
<dbReference type="SUPFAM" id="SSF46626">
    <property type="entry name" value="Cytochrome c"/>
    <property type="match status" value="2"/>
</dbReference>
<evidence type="ECO:0000256" key="1">
    <source>
        <dbReference type="ARBA" id="ARBA00022448"/>
    </source>
</evidence>
<proteinExistence type="predicted"/>
<dbReference type="SMART" id="SM00450">
    <property type="entry name" value="RHOD"/>
    <property type="match status" value="1"/>
</dbReference>
<evidence type="ECO:0000256" key="3">
    <source>
        <dbReference type="ARBA" id="ARBA00022723"/>
    </source>
</evidence>
<dbReference type="Gene3D" id="3.10.180.10">
    <property type="entry name" value="2,3-Dihydroxybiphenyl 1,2-Dioxygenase, domain 1"/>
    <property type="match status" value="2"/>
</dbReference>
<keyword evidence="5 6" id="KW-0408">Iron</keyword>
<dbReference type="GO" id="GO:0046872">
    <property type="term" value="F:metal ion binding"/>
    <property type="evidence" value="ECO:0007669"/>
    <property type="project" value="UniProtKB-KW"/>
</dbReference>
<dbReference type="Pfam" id="PF13468">
    <property type="entry name" value="Glyoxalase_3"/>
    <property type="match status" value="1"/>
</dbReference>
<evidence type="ECO:0000256" key="6">
    <source>
        <dbReference type="PROSITE-ProRule" id="PRU00433"/>
    </source>
</evidence>
<dbReference type="InterPro" id="IPR009056">
    <property type="entry name" value="Cyt_c-like_dom"/>
</dbReference>
<dbReference type="PROSITE" id="PS50206">
    <property type="entry name" value="RHODANESE_3"/>
    <property type="match status" value="1"/>
</dbReference>
<name>A0A1T5EI73_9FLAO</name>
<dbReference type="OrthoDB" id="9779283at2"/>
<keyword evidence="4" id="KW-0249">Electron transport</keyword>
<keyword evidence="1" id="KW-0813">Transport</keyword>
<dbReference type="Pfam" id="PF13442">
    <property type="entry name" value="Cytochrome_CBB3"/>
    <property type="match status" value="1"/>
</dbReference>
<dbReference type="GO" id="GO:0016740">
    <property type="term" value="F:transferase activity"/>
    <property type="evidence" value="ECO:0007669"/>
    <property type="project" value="UniProtKB-KW"/>
</dbReference>
<dbReference type="GO" id="GO:0020037">
    <property type="term" value="F:heme binding"/>
    <property type="evidence" value="ECO:0007669"/>
    <property type="project" value="InterPro"/>
</dbReference>
<evidence type="ECO:0000256" key="5">
    <source>
        <dbReference type="ARBA" id="ARBA00023004"/>
    </source>
</evidence>
<dbReference type="Gene3D" id="3.40.250.10">
    <property type="entry name" value="Rhodanese-like domain"/>
    <property type="match status" value="1"/>
</dbReference>